<evidence type="ECO:0000256" key="1">
    <source>
        <dbReference type="SAM" id="MobiDB-lite"/>
    </source>
</evidence>
<dbReference type="AlphaFoldDB" id="A0A8H7NL89"/>
<reference evidence="2" key="1">
    <citation type="submission" date="2020-10" db="EMBL/GenBank/DDBJ databases">
        <title>High-Quality Genome Resource of Clonostachys rosea strain S41 by Oxford Nanopore Long-Read Sequencing.</title>
        <authorList>
            <person name="Wang H."/>
        </authorList>
    </citation>
    <scope>NUCLEOTIDE SEQUENCE</scope>
    <source>
        <strain evidence="2">S41</strain>
    </source>
</reference>
<name>A0A8H7NL89_BIOOC</name>
<feature type="region of interest" description="Disordered" evidence="1">
    <location>
        <begin position="19"/>
        <end position="45"/>
    </location>
</feature>
<feature type="region of interest" description="Disordered" evidence="1">
    <location>
        <begin position="157"/>
        <end position="179"/>
    </location>
</feature>
<protein>
    <submittedName>
        <fullName evidence="2">Uncharacterized protein</fullName>
    </submittedName>
</protein>
<accession>A0A8H7NL89</accession>
<organism evidence="2 3">
    <name type="scientific">Bionectria ochroleuca</name>
    <name type="common">Gliocladium roseum</name>
    <dbReference type="NCBI Taxonomy" id="29856"/>
    <lineage>
        <taxon>Eukaryota</taxon>
        <taxon>Fungi</taxon>
        <taxon>Dikarya</taxon>
        <taxon>Ascomycota</taxon>
        <taxon>Pezizomycotina</taxon>
        <taxon>Sordariomycetes</taxon>
        <taxon>Hypocreomycetidae</taxon>
        <taxon>Hypocreales</taxon>
        <taxon>Bionectriaceae</taxon>
        <taxon>Clonostachys</taxon>
    </lineage>
</organism>
<evidence type="ECO:0000313" key="2">
    <source>
        <dbReference type="EMBL" id="KAF9758135.1"/>
    </source>
</evidence>
<evidence type="ECO:0000313" key="3">
    <source>
        <dbReference type="Proteomes" id="UP000616885"/>
    </source>
</evidence>
<gene>
    <name evidence="2" type="ORF">IM811_009079</name>
</gene>
<proteinExistence type="predicted"/>
<dbReference type="Proteomes" id="UP000616885">
    <property type="component" value="Unassembled WGS sequence"/>
</dbReference>
<dbReference type="EMBL" id="JADCTT010000002">
    <property type="protein sequence ID" value="KAF9758135.1"/>
    <property type="molecule type" value="Genomic_DNA"/>
</dbReference>
<sequence length="235" mass="26191">MMESGFIGGVALENYRRGLKAQADSHHDSTPFQTPSTTERRRPMPAPIDTNVQPGAYVSGQPVFVGGHSLHSNPASTATGRRGPNMRLPADYSTLPPNPVNLEPQKTKKSLPFLKNPMSTLLMRRKNSQHAPDFLPQPMGGDSDEPMYDPRIRGTRVHDFSAPRRPPVQSKPPRMARQGTMLSSPQYYRSKTTARLQYLCLINPSVPPHQRSHDQALHMAVFLHLRDLKSPGHHA</sequence>
<comment type="caution">
    <text evidence="2">The sequence shown here is derived from an EMBL/GenBank/DDBJ whole genome shotgun (WGS) entry which is preliminary data.</text>
</comment>